<evidence type="ECO:0000313" key="2">
    <source>
        <dbReference type="Proteomes" id="UP001607303"/>
    </source>
</evidence>
<proteinExistence type="predicted"/>
<gene>
    <name evidence="1" type="ORF">V1477_020455</name>
</gene>
<keyword evidence="2" id="KW-1185">Reference proteome</keyword>
<reference evidence="1 2" key="1">
    <citation type="journal article" date="2024" name="Ann. Entomol. Soc. Am.">
        <title>Genomic analyses of the southern and eastern yellowjacket wasps (Hymenoptera: Vespidae) reveal evolutionary signatures of social life.</title>
        <authorList>
            <person name="Catto M.A."/>
            <person name="Caine P.B."/>
            <person name="Orr S.E."/>
            <person name="Hunt B.G."/>
            <person name="Goodisman M.A.D."/>
        </authorList>
    </citation>
    <scope>NUCLEOTIDE SEQUENCE [LARGE SCALE GENOMIC DNA]</scope>
    <source>
        <strain evidence="1">232</strain>
        <tissue evidence="1">Head and thorax</tissue>
    </source>
</reference>
<evidence type="ECO:0000313" key="1">
    <source>
        <dbReference type="EMBL" id="KAL2721635.1"/>
    </source>
</evidence>
<dbReference type="EMBL" id="JAYRBN010000116">
    <property type="protein sequence ID" value="KAL2721635.1"/>
    <property type="molecule type" value="Genomic_DNA"/>
</dbReference>
<dbReference type="AlphaFoldDB" id="A0ABD2AM74"/>
<protein>
    <submittedName>
        <fullName evidence="1">Uncharacterized protein</fullName>
    </submittedName>
</protein>
<sequence>MTLTVTSLVVLWYSARVHRNFRRCHSSKLKCEVGILGFEERQQCRINLRSGDTRLRERTTKTDLRPTFRVSSSVVFWTSTRELRKFRGAHSCKYYKIINLRSGDTRLRERKTKTGLRPPLTVTSSVVFWTSTRELRKISWRSFQQINLRSGDTRLRERKTKTGLRPPLTVTSSVVFGTSTRELRKISWRSFQQINLRSGDTRLRERKTKTGLRPPLTVTSSVVFWTSTRELRKISWGSFQQINLRSGDTRLRERTTKTGLRPTLTVTSSVVFWTSTRELRKFRGAHSCKYYRIIKLRSGDSRQRERKTKTGLRPPLTVTSSVVFGTSTRELRKISWRSFQQINLRSGDTRLRERKTKTGLRPPLTVTSSVVFGTSTRELRKISWRSFQQINLRSGDTRLRERKTKTGLRPPLTVTSSVVFGTSTRELRKISWRSIQQINLRSGDTRLRERKTKTGLRSPLTVTSSVVLWTSTRELRKFRGAHSCNLYDFRLNCEVGIFGCERRQQSCAFDRLSSITIVQSCFGLRRGNIEIFAGCYSSEYSRRVYANFYVALSRDLEFISTSGLRNFCTPAGL</sequence>
<comment type="caution">
    <text evidence="1">The sequence shown here is derived from an EMBL/GenBank/DDBJ whole genome shotgun (WGS) entry which is preliminary data.</text>
</comment>
<name>A0ABD2AM74_VESMC</name>
<organism evidence="1 2">
    <name type="scientific">Vespula maculifrons</name>
    <name type="common">Eastern yellow jacket</name>
    <name type="synonym">Wasp</name>
    <dbReference type="NCBI Taxonomy" id="7453"/>
    <lineage>
        <taxon>Eukaryota</taxon>
        <taxon>Metazoa</taxon>
        <taxon>Ecdysozoa</taxon>
        <taxon>Arthropoda</taxon>
        <taxon>Hexapoda</taxon>
        <taxon>Insecta</taxon>
        <taxon>Pterygota</taxon>
        <taxon>Neoptera</taxon>
        <taxon>Endopterygota</taxon>
        <taxon>Hymenoptera</taxon>
        <taxon>Apocrita</taxon>
        <taxon>Aculeata</taxon>
        <taxon>Vespoidea</taxon>
        <taxon>Vespidae</taxon>
        <taxon>Vespinae</taxon>
        <taxon>Vespula</taxon>
    </lineage>
</organism>
<accession>A0ABD2AM74</accession>
<dbReference type="Proteomes" id="UP001607303">
    <property type="component" value="Unassembled WGS sequence"/>
</dbReference>